<comment type="caution">
    <text evidence="1">The sequence shown here is derived from an EMBL/GenBank/DDBJ whole genome shotgun (WGS) entry which is preliminary data.</text>
</comment>
<proteinExistence type="predicted"/>
<dbReference type="AlphaFoldDB" id="A0A2T4Z5T9"/>
<protein>
    <submittedName>
        <fullName evidence="1">Uncharacterized protein</fullName>
    </submittedName>
</protein>
<sequence>MSEERRPLVLRHADTIFKLVLVALAALWLLVPIRREPAPPRAEAARIEAARPS</sequence>
<gene>
    <name evidence="1" type="ORF">C8P69_104292</name>
</gene>
<dbReference type="EMBL" id="PZZL01000004">
    <property type="protein sequence ID" value="PTM57242.1"/>
    <property type="molecule type" value="Genomic_DNA"/>
</dbReference>
<evidence type="ECO:0000313" key="2">
    <source>
        <dbReference type="Proteomes" id="UP000241808"/>
    </source>
</evidence>
<name>A0A2T4Z5T9_9HYPH</name>
<reference evidence="1 2" key="1">
    <citation type="submission" date="2018-04" db="EMBL/GenBank/DDBJ databases">
        <title>Genomic Encyclopedia of Archaeal and Bacterial Type Strains, Phase II (KMG-II): from individual species to whole genera.</title>
        <authorList>
            <person name="Goeker M."/>
        </authorList>
    </citation>
    <scope>NUCLEOTIDE SEQUENCE [LARGE SCALE GENOMIC DNA]</scope>
    <source>
        <strain evidence="1 2">DSM 25521</strain>
    </source>
</reference>
<keyword evidence="2" id="KW-1185">Reference proteome</keyword>
<accession>A0A2T4Z5T9</accession>
<dbReference type="Proteomes" id="UP000241808">
    <property type="component" value="Unassembled WGS sequence"/>
</dbReference>
<evidence type="ECO:0000313" key="1">
    <source>
        <dbReference type="EMBL" id="PTM57242.1"/>
    </source>
</evidence>
<organism evidence="1 2">
    <name type="scientific">Phreatobacter oligotrophus</name>
    <dbReference type="NCBI Taxonomy" id="1122261"/>
    <lineage>
        <taxon>Bacteria</taxon>
        <taxon>Pseudomonadati</taxon>
        <taxon>Pseudomonadota</taxon>
        <taxon>Alphaproteobacteria</taxon>
        <taxon>Hyphomicrobiales</taxon>
        <taxon>Phreatobacteraceae</taxon>
        <taxon>Phreatobacter</taxon>
    </lineage>
</organism>